<evidence type="ECO:0000313" key="3">
    <source>
        <dbReference type="EMBL" id="MFI1963895.1"/>
    </source>
</evidence>
<dbReference type="InterPro" id="IPR010852">
    <property type="entry name" value="ABATE"/>
</dbReference>
<evidence type="ECO:0000259" key="2">
    <source>
        <dbReference type="Pfam" id="PF11706"/>
    </source>
</evidence>
<dbReference type="SUPFAM" id="SSF160904">
    <property type="entry name" value="Jann2411-like"/>
    <property type="match status" value="1"/>
</dbReference>
<dbReference type="Gene3D" id="1.10.3300.10">
    <property type="entry name" value="Jann2411-like domain"/>
    <property type="match status" value="1"/>
</dbReference>
<gene>
    <name evidence="3" type="ORF">ACH429_07115</name>
</gene>
<dbReference type="RefSeq" id="WP_055471213.1">
    <property type="nucleotide sequence ID" value="NZ_JBIRWE010000002.1"/>
</dbReference>
<name>A0ABW7UML1_9ACTN</name>
<sequence>MELAYYSDFAVRLVNSEDPSRGTDELTSVEAVRALFGGASQAARRATEADVTRLRAVRTRLRAVFEAAGEGDEVRAVDLLNALLMEFPVSPQISGHETRDEDGRPHWHLHIADHPANATAGFAATASMGLAFQLTELGVDRLGICQAAPCRNAYLDTSTNRSRRYCSDRCATRANVAAYRARKRLESEGSVPEAGPDRGSSARATSRTPGGSTGRGRTAETTATTAQPSSAGTDR</sequence>
<evidence type="ECO:0000313" key="4">
    <source>
        <dbReference type="Proteomes" id="UP001611548"/>
    </source>
</evidence>
<dbReference type="PANTHER" id="PTHR35525">
    <property type="entry name" value="BLL6575 PROTEIN"/>
    <property type="match status" value="1"/>
</dbReference>
<evidence type="ECO:0000256" key="1">
    <source>
        <dbReference type="SAM" id="MobiDB-lite"/>
    </source>
</evidence>
<dbReference type="Proteomes" id="UP001611548">
    <property type="component" value="Unassembled WGS sequence"/>
</dbReference>
<proteinExistence type="predicted"/>
<feature type="region of interest" description="Disordered" evidence="1">
    <location>
        <begin position="183"/>
        <end position="235"/>
    </location>
</feature>
<organism evidence="3 4">
    <name type="scientific">Streptomyces pathocidini</name>
    <dbReference type="NCBI Taxonomy" id="1650571"/>
    <lineage>
        <taxon>Bacteria</taxon>
        <taxon>Bacillati</taxon>
        <taxon>Actinomycetota</taxon>
        <taxon>Actinomycetes</taxon>
        <taxon>Kitasatosporales</taxon>
        <taxon>Streptomycetaceae</taxon>
        <taxon>Streptomyces</taxon>
    </lineage>
</organism>
<protein>
    <submittedName>
        <fullName evidence="3">CGNR zinc finger domain-containing protein</fullName>
    </submittedName>
</protein>
<accession>A0ABW7UML1</accession>
<dbReference type="Pfam" id="PF07336">
    <property type="entry name" value="ABATE"/>
    <property type="match status" value="1"/>
</dbReference>
<dbReference type="InterPro" id="IPR023286">
    <property type="entry name" value="ABATE_dom_sf"/>
</dbReference>
<dbReference type="EMBL" id="JBIRWE010000002">
    <property type="protein sequence ID" value="MFI1963895.1"/>
    <property type="molecule type" value="Genomic_DNA"/>
</dbReference>
<comment type="caution">
    <text evidence="3">The sequence shown here is derived from an EMBL/GenBank/DDBJ whole genome shotgun (WGS) entry which is preliminary data.</text>
</comment>
<reference evidence="3 4" key="1">
    <citation type="submission" date="2024-10" db="EMBL/GenBank/DDBJ databases">
        <title>The Natural Products Discovery Center: Release of the First 8490 Sequenced Strains for Exploring Actinobacteria Biosynthetic Diversity.</title>
        <authorList>
            <person name="Kalkreuter E."/>
            <person name="Kautsar S.A."/>
            <person name="Yang D."/>
            <person name="Bader C.D."/>
            <person name="Teijaro C.N."/>
            <person name="Fluegel L."/>
            <person name="Davis C.M."/>
            <person name="Simpson J.R."/>
            <person name="Lauterbach L."/>
            <person name="Steele A.D."/>
            <person name="Gui C."/>
            <person name="Meng S."/>
            <person name="Li G."/>
            <person name="Viehrig K."/>
            <person name="Ye F."/>
            <person name="Su P."/>
            <person name="Kiefer A.F."/>
            <person name="Nichols A."/>
            <person name="Cepeda A.J."/>
            <person name="Yan W."/>
            <person name="Fan B."/>
            <person name="Jiang Y."/>
            <person name="Adhikari A."/>
            <person name="Zheng C.-J."/>
            <person name="Schuster L."/>
            <person name="Cowan T.M."/>
            <person name="Smanski M.J."/>
            <person name="Chevrette M.G."/>
            <person name="De Carvalho L.P.S."/>
            <person name="Shen B."/>
        </authorList>
    </citation>
    <scope>NUCLEOTIDE SEQUENCE [LARGE SCALE GENOMIC DNA]</scope>
    <source>
        <strain evidence="3 4">NPDC020327</strain>
    </source>
</reference>
<feature type="compositionally biased region" description="Low complexity" evidence="1">
    <location>
        <begin position="203"/>
        <end position="235"/>
    </location>
</feature>
<keyword evidence="4" id="KW-1185">Reference proteome</keyword>
<dbReference type="PANTHER" id="PTHR35525:SF3">
    <property type="entry name" value="BLL6575 PROTEIN"/>
    <property type="match status" value="1"/>
</dbReference>
<feature type="domain" description="Zinc finger CGNR" evidence="2">
    <location>
        <begin position="141"/>
        <end position="183"/>
    </location>
</feature>
<dbReference type="Pfam" id="PF11706">
    <property type="entry name" value="zf-CGNR"/>
    <property type="match status" value="1"/>
</dbReference>
<dbReference type="InterPro" id="IPR021005">
    <property type="entry name" value="Znf_CGNR"/>
</dbReference>